<dbReference type="EMBL" id="JAGUCN010000035">
    <property type="protein sequence ID" value="MBS2213808.1"/>
    <property type="molecule type" value="Genomic_DNA"/>
</dbReference>
<dbReference type="InterPro" id="IPR050425">
    <property type="entry name" value="NAD(P)_dehydrat-like"/>
</dbReference>
<accession>A0ABS5KFH7</accession>
<feature type="domain" description="NAD-dependent epimerase/dehydratase" evidence="2">
    <location>
        <begin position="10"/>
        <end position="247"/>
    </location>
</feature>
<dbReference type="SUPFAM" id="SSF51735">
    <property type="entry name" value="NAD(P)-binding Rossmann-fold domains"/>
    <property type="match status" value="1"/>
</dbReference>
<evidence type="ECO:0000313" key="3">
    <source>
        <dbReference type="EMBL" id="MBS2213808.1"/>
    </source>
</evidence>
<evidence type="ECO:0000259" key="2">
    <source>
        <dbReference type="Pfam" id="PF01370"/>
    </source>
</evidence>
<gene>
    <name evidence="3" type="ORF">KEM09_20540</name>
</gene>
<dbReference type="InterPro" id="IPR001509">
    <property type="entry name" value="Epimerase_deHydtase"/>
</dbReference>
<dbReference type="PANTHER" id="PTHR10366:SF852">
    <property type="entry name" value="CINNAMOYL-COA REDUCTASE CAD2"/>
    <property type="match status" value="1"/>
</dbReference>
<dbReference type="InterPro" id="IPR036291">
    <property type="entry name" value="NAD(P)-bd_dom_sf"/>
</dbReference>
<dbReference type="PANTHER" id="PTHR10366">
    <property type="entry name" value="NAD DEPENDENT EPIMERASE/DEHYDRATASE"/>
    <property type="match status" value="1"/>
</dbReference>
<reference evidence="3 4" key="1">
    <citation type="journal article" date="2014" name="Int. J. Syst. Evol. Microbiol.">
        <title>Carboxylicivirga gen. nov. in the family Marinilabiliaceae with two novel species, Carboxylicivirga mesophila sp. nov. and Carboxylicivirga taeanensis sp. nov., and reclassification of Cytophaga fermentans as Saccharicrinis fermentans gen. nov., comb. nov.</title>
        <authorList>
            <person name="Yang S.H."/>
            <person name="Seo H.S."/>
            <person name="Woo J.H."/>
            <person name="Oh H.M."/>
            <person name="Jang H."/>
            <person name="Lee J.H."/>
            <person name="Kim S.J."/>
            <person name="Kwon K.K."/>
        </authorList>
    </citation>
    <scope>NUCLEOTIDE SEQUENCE [LARGE SCALE GENOMIC DNA]</scope>
    <source>
        <strain evidence="3 4">JCM 18290</strain>
    </source>
</reference>
<evidence type="ECO:0000256" key="1">
    <source>
        <dbReference type="ARBA" id="ARBA00023002"/>
    </source>
</evidence>
<dbReference type="Pfam" id="PF01370">
    <property type="entry name" value="Epimerase"/>
    <property type="match status" value="1"/>
</dbReference>
<protein>
    <submittedName>
        <fullName evidence="3">NAD-dependent epimerase/dehydratase family protein</fullName>
    </submittedName>
</protein>
<dbReference type="RefSeq" id="WP_212231498.1">
    <property type="nucleotide sequence ID" value="NZ_JAGUCN010000035.1"/>
</dbReference>
<keyword evidence="1" id="KW-0560">Oxidoreductase</keyword>
<evidence type="ECO:0000313" key="4">
    <source>
        <dbReference type="Proteomes" id="UP000721861"/>
    </source>
</evidence>
<name>A0ABS5KFH7_9BACT</name>
<keyword evidence="4" id="KW-1185">Reference proteome</keyword>
<sequence length="352" mass="38940">MIQIDKTKPVMVTGATGYVAGWLVKKLLDEGLTVHAAVRNPDNREKMKVLDELANQSSGTIKYFKSDLLDEGSYAEAMEGCELVFHTASPFTLSVNDPQKELVEPALLGTRNVLEQANRTESVKRVVLTSSVAAIYGDNIDIKNTANGIFTEEDWNTSSSLTHGAYPYSKTLAEKEAWKINSEQSRWDLVVINPSLVMGPAVNPQNVTSESYAIIKQIADGTLKAGVPYIGWGVVDVRDVAEAHFQAGFVSTASGRHIVSGHNTTFLGLSNTLLPKYGNAYPIPKKEMPKWLIWLVGPMLNKALTRKYISRNVGYGWKADNRKSIRELGIQYRTLEETVNEMFEQLVEADAL</sequence>
<organism evidence="3 4">
    <name type="scientific">Carboxylicivirga mesophila</name>
    <dbReference type="NCBI Taxonomy" id="1166478"/>
    <lineage>
        <taxon>Bacteria</taxon>
        <taxon>Pseudomonadati</taxon>
        <taxon>Bacteroidota</taxon>
        <taxon>Bacteroidia</taxon>
        <taxon>Marinilabiliales</taxon>
        <taxon>Marinilabiliaceae</taxon>
        <taxon>Carboxylicivirga</taxon>
    </lineage>
</organism>
<dbReference type="Gene3D" id="3.40.50.720">
    <property type="entry name" value="NAD(P)-binding Rossmann-like Domain"/>
    <property type="match status" value="1"/>
</dbReference>
<proteinExistence type="predicted"/>
<comment type="caution">
    <text evidence="3">The sequence shown here is derived from an EMBL/GenBank/DDBJ whole genome shotgun (WGS) entry which is preliminary data.</text>
</comment>
<dbReference type="Proteomes" id="UP000721861">
    <property type="component" value="Unassembled WGS sequence"/>
</dbReference>